<evidence type="ECO:0000313" key="5">
    <source>
        <dbReference type="EMBL" id="SFI23703.1"/>
    </source>
</evidence>
<evidence type="ECO:0000256" key="1">
    <source>
        <dbReference type="ARBA" id="ARBA00011051"/>
    </source>
</evidence>
<dbReference type="AlphaFoldDB" id="A0A1I3GJV9"/>
<evidence type="ECO:0000256" key="2">
    <source>
        <dbReference type="ARBA" id="ARBA00021572"/>
    </source>
</evidence>
<evidence type="ECO:0000259" key="4">
    <source>
        <dbReference type="PROSITE" id="PS51819"/>
    </source>
</evidence>
<dbReference type="GO" id="GO:0051213">
    <property type="term" value="F:dioxygenase activity"/>
    <property type="evidence" value="ECO:0007669"/>
    <property type="project" value="UniProtKB-KW"/>
</dbReference>
<comment type="similarity">
    <text evidence="1">Belongs to the bleomycin resistance protein family.</text>
</comment>
<dbReference type="RefSeq" id="WP_091112466.1">
    <property type="nucleotide sequence ID" value="NZ_BKAF01000021.1"/>
</dbReference>
<sequence>MRLTSTVPALPVTDVVRAVAFYADRLGFVARHQDEGFAIVVRDAAELHLWEAGDTGWRLRDPADLGDCPVRTGAEDFIAGTASCRIAADEVDTLHDELAAAGVLHPTDSGSPDDTDWGTREFAALDLDNNLLTFFARVLGP</sequence>
<dbReference type="InterPro" id="IPR037523">
    <property type="entry name" value="VOC_core"/>
</dbReference>
<protein>
    <recommendedName>
        <fullName evidence="2">Bleomycin resistance protein</fullName>
    </recommendedName>
</protein>
<dbReference type="Gene3D" id="3.10.180.10">
    <property type="entry name" value="2,3-Dihydroxybiphenyl 1,2-Dioxygenase, domain 1"/>
    <property type="match status" value="1"/>
</dbReference>
<accession>A0A1I3GJV9</accession>
<dbReference type="PROSITE" id="PS51819">
    <property type="entry name" value="VOC"/>
    <property type="match status" value="1"/>
</dbReference>
<organism evidence="5 6">
    <name type="scientific">Nocardioides psychrotolerans</name>
    <dbReference type="NCBI Taxonomy" id="1005945"/>
    <lineage>
        <taxon>Bacteria</taxon>
        <taxon>Bacillati</taxon>
        <taxon>Actinomycetota</taxon>
        <taxon>Actinomycetes</taxon>
        <taxon>Propionibacteriales</taxon>
        <taxon>Nocardioidaceae</taxon>
        <taxon>Nocardioides</taxon>
    </lineage>
</organism>
<keyword evidence="5" id="KW-0560">Oxidoreductase</keyword>
<evidence type="ECO:0000313" key="6">
    <source>
        <dbReference type="Proteomes" id="UP000198649"/>
    </source>
</evidence>
<name>A0A1I3GJV9_9ACTN</name>
<keyword evidence="3" id="KW-0046">Antibiotic resistance</keyword>
<proteinExistence type="inferred from homology"/>
<dbReference type="Pfam" id="PF22677">
    <property type="entry name" value="Ble-like_N"/>
    <property type="match status" value="1"/>
</dbReference>
<dbReference type="STRING" id="1005945.SAMN05216561_106165"/>
<dbReference type="GO" id="GO:0046677">
    <property type="term" value="P:response to antibiotic"/>
    <property type="evidence" value="ECO:0007669"/>
    <property type="project" value="UniProtKB-KW"/>
</dbReference>
<feature type="domain" description="VOC" evidence="4">
    <location>
        <begin position="2"/>
        <end position="137"/>
    </location>
</feature>
<dbReference type="InterPro" id="IPR053863">
    <property type="entry name" value="Glyoxy/Ble-like_N"/>
</dbReference>
<gene>
    <name evidence="5" type="ORF">SAMN05216561_106165</name>
</gene>
<dbReference type="EMBL" id="FOQG01000006">
    <property type="protein sequence ID" value="SFI23703.1"/>
    <property type="molecule type" value="Genomic_DNA"/>
</dbReference>
<keyword evidence="5" id="KW-0223">Dioxygenase</keyword>
<keyword evidence="6" id="KW-1185">Reference proteome</keyword>
<reference evidence="5 6" key="1">
    <citation type="submission" date="2016-10" db="EMBL/GenBank/DDBJ databases">
        <authorList>
            <person name="de Groot N.N."/>
        </authorList>
    </citation>
    <scope>NUCLEOTIDE SEQUENCE [LARGE SCALE GENOMIC DNA]</scope>
    <source>
        <strain evidence="5 6">CGMCC 1.11156</strain>
    </source>
</reference>
<dbReference type="Proteomes" id="UP000198649">
    <property type="component" value="Unassembled WGS sequence"/>
</dbReference>
<dbReference type="InterPro" id="IPR029068">
    <property type="entry name" value="Glyas_Bleomycin-R_OHBP_Dase"/>
</dbReference>
<evidence type="ECO:0000256" key="3">
    <source>
        <dbReference type="ARBA" id="ARBA00023251"/>
    </source>
</evidence>
<dbReference type="CDD" id="cd08349">
    <property type="entry name" value="BLMA_like"/>
    <property type="match status" value="1"/>
</dbReference>
<dbReference type="PRINTS" id="PR00311">
    <property type="entry name" value="BLEOMYCINRST"/>
</dbReference>
<dbReference type="OrthoDB" id="9791602at2"/>
<dbReference type="SUPFAM" id="SSF54593">
    <property type="entry name" value="Glyoxalase/Bleomycin resistance protein/Dihydroxybiphenyl dioxygenase"/>
    <property type="match status" value="1"/>
</dbReference>
<dbReference type="InterPro" id="IPR000335">
    <property type="entry name" value="Bleomycin-R"/>
</dbReference>